<protein>
    <submittedName>
        <fullName evidence="2">Os04g0300950 protein</fullName>
    </submittedName>
</protein>
<proteinExistence type="predicted"/>
<accession>A0A0N7KIS9</accession>
<evidence type="ECO:0000313" key="3">
    <source>
        <dbReference type="Proteomes" id="UP000059680"/>
    </source>
</evidence>
<evidence type="ECO:0000313" key="2">
    <source>
        <dbReference type="EMBL" id="BAS88465.1"/>
    </source>
</evidence>
<evidence type="ECO:0000256" key="1">
    <source>
        <dbReference type="SAM" id="MobiDB-lite"/>
    </source>
</evidence>
<gene>
    <name evidence="2" type="ordered locus">Os04g0300950</name>
    <name evidence="2" type="ORF">OSNPB_040300950</name>
</gene>
<dbReference type="InParanoid" id="A0A0N7KIS9"/>
<dbReference type="Proteomes" id="UP000059680">
    <property type="component" value="Chromosome 4"/>
</dbReference>
<dbReference type="AlphaFoldDB" id="A0A0N7KIS9"/>
<keyword evidence="3" id="KW-1185">Reference proteome</keyword>
<sequence length="87" mass="9341">MADGEGGSRRQVASEANRGRKPLPVVRCHHTSQIWCPKLMGIGSMAQKLKSGRESSSHAADEDAVVAATKLFVRVLHTMPPLPPPSL</sequence>
<organism evidence="2 3">
    <name type="scientific">Oryza sativa subsp. japonica</name>
    <name type="common">Rice</name>
    <dbReference type="NCBI Taxonomy" id="39947"/>
    <lineage>
        <taxon>Eukaryota</taxon>
        <taxon>Viridiplantae</taxon>
        <taxon>Streptophyta</taxon>
        <taxon>Embryophyta</taxon>
        <taxon>Tracheophyta</taxon>
        <taxon>Spermatophyta</taxon>
        <taxon>Magnoliopsida</taxon>
        <taxon>Liliopsida</taxon>
        <taxon>Poales</taxon>
        <taxon>Poaceae</taxon>
        <taxon>BOP clade</taxon>
        <taxon>Oryzoideae</taxon>
        <taxon>Oryzeae</taxon>
        <taxon>Oryzinae</taxon>
        <taxon>Oryza</taxon>
        <taxon>Oryza sativa</taxon>
    </lineage>
</organism>
<feature type="region of interest" description="Disordered" evidence="1">
    <location>
        <begin position="1"/>
        <end position="24"/>
    </location>
</feature>
<reference evidence="2 3" key="3">
    <citation type="journal article" date="2013" name="Rice">
        <title>Improvement of the Oryza sativa Nipponbare reference genome using next generation sequence and optical map data.</title>
        <authorList>
            <person name="Kawahara Y."/>
            <person name="de la Bastide M."/>
            <person name="Hamilton J.P."/>
            <person name="Kanamori H."/>
            <person name="McCombie W.R."/>
            <person name="Ouyang S."/>
            <person name="Schwartz D.C."/>
            <person name="Tanaka T."/>
            <person name="Wu J."/>
            <person name="Zhou S."/>
            <person name="Childs K.L."/>
            <person name="Davidson R.M."/>
            <person name="Lin H."/>
            <person name="Quesada-Ocampo L."/>
            <person name="Vaillancourt B."/>
            <person name="Sakai H."/>
            <person name="Lee S.S."/>
            <person name="Kim J."/>
            <person name="Numa H."/>
            <person name="Itoh T."/>
            <person name="Buell C.R."/>
            <person name="Matsumoto T."/>
        </authorList>
    </citation>
    <scope>NUCLEOTIDE SEQUENCE [LARGE SCALE GENOMIC DNA]</scope>
    <source>
        <strain evidence="3">cv. Nipponbare</strain>
    </source>
</reference>
<name>A0A0N7KIS9_ORYSJ</name>
<reference evidence="3" key="1">
    <citation type="journal article" date="2005" name="Nature">
        <title>The map-based sequence of the rice genome.</title>
        <authorList>
            <consortium name="International rice genome sequencing project (IRGSP)"/>
            <person name="Matsumoto T."/>
            <person name="Wu J."/>
            <person name="Kanamori H."/>
            <person name="Katayose Y."/>
            <person name="Fujisawa M."/>
            <person name="Namiki N."/>
            <person name="Mizuno H."/>
            <person name="Yamamoto K."/>
            <person name="Antonio B.A."/>
            <person name="Baba T."/>
            <person name="Sakata K."/>
            <person name="Nagamura Y."/>
            <person name="Aoki H."/>
            <person name="Arikawa K."/>
            <person name="Arita K."/>
            <person name="Bito T."/>
            <person name="Chiden Y."/>
            <person name="Fujitsuka N."/>
            <person name="Fukunaka R."/>
            <person name="Hamada M."/>
            <person name="Harada C."/>
            <person name="Hayashi A."/>
            <person name="Hijishita S."/>
            <person name="Honda M."/>
            <person name="Hosokawa S."/>
            <person name="Ichikawa Y."/>
            <person name="Idonuma A."/>
            <person name="Iijima M."/>
            <person name="Ikeda M."/>
            <person name="Ikeno M."/>
            <person name="Ito K."/>
            <person name="Ito S."/>
            <person name="Ito T."/>
            <person name="Ito Y."/>
            <person name="Ito Y."/>
            <person name="Iwabuchi A."/>
            <person name="Kamiya K."/>
            <person name="Karasawa W."/>
            <person name="Kurita K."/>
            <person name="Katagiri S."/>
            <person name="Kikuta A."/>
            <person name="Kobayashi H."/>
            <person name="Kobayashi N."/>
            <person name="Machita K."/>
            <person name="Maehara T."/>
            <person name="Masukawa M."/>
            <person name="Mizubayashi T."/>
            <person name="Mukai Y."/>
            <person name="Nagasaki H."/>
            <person name="Nagata Y."/>
            <person name="Naito S."/>
            <person name="Nakashima M."/>
            <person name="Nakama Y."/>
            <person name="Nakamichi Y."/>
            <person name="Nakamura M."/>
            <person name="Meguro A."/>
            <person name="Negishi M."/>
            <person name="Ohta I."/>
            <person name="Ohta T."/>
            <person name="Okamoto M."/>
            <person name="Ono N."/>
            <person name="Saji S."/>
            <person name="Sakaguchi M."/>
            <person name="Sakai K."/>
            <person name="Shibata M."/>
            <person name="Shimokawa T."/>
            <person name="Song J."/>
            <person name="Takazaki Y."/>
            <person name="Terasawa K."/>
            <person name="Tsugane M."/>
            <person name="Tsuji K."/>
            <person name="Ueda S."/>
            <person name="Waki K."/>
            <person name="Yamagata H."/>
            <person name="Yamamoto M."/>
            <person name="Yamamoto S."/>
            <person name="Yamane H."/>
            <person name="Yoshiki S."/>
            <person name="Yoshihara R."/>
            <person name="Yukawa K."/>
            <person name="Zhong H."/>
            <person name="Yano M."/>
            <person name="Yuan Q."/>
            <person name="Ouyang S."/>
            <person name="Liu J."/>
            <person name="Jones K.M."/>
            <person name="Gansberger K."/>
            <person name="Moffat K."/>
            <person name="Hill J."/>
            <person name="Bera J."/>
            <person name="Fadrosh D."/>
            <person name="Jin S."/>
            <person name="Johri S."/>
            <person name="Kim M."/>
            <person name="Overton L."/>
            <person name="Reardon M."/>
            <person name="Tsitrin T."/>
            <person name="Vuong H."/>
            <person name="Weaver B."/>
            <person name="Ciecko A."/>
            <person name="Tallon L."/>
            <person name="Jackson J."/>
            <person name="Pai G."/>
            <person name="Aken S.V."/>
            <person name="Utterback T."/>
            <person name="Reidmuller S."/>
            <person name="Feldblyum T."/>
            <person name="Hsiao J."/>
            <person name="Zismann V."/>
            <person name="Iobst S."/>
            <person name="de Vazeille A.R."/>
            <person name="Buell C.R."/>
            <person name="Ying K."/>
            <person name="Li Y."/>
            <person name="Lu T."/>
            <person name="Huang Y."/>
            <person name="Zhao Q."/>
            <person name="Feng Q."/>
            <person name="Zhang L."/>
            <person name="Zhu J."/>
            <person name="Weng Q."/>
            <person name="Mu J."/>
            <person name="Lu Y."/>
            <person name="Fan D."/>
            <person name="Liu Y."/>
            <person name="Guan J."/>
            <person name="Zhang Y."/>
            <person name="Yu S."/>
            <person name="Liu X."/>
            <person name="Zhang Y."/>
            <person name="Hong G."/>
            <person name="Han B."/>
            <person name="Choisne N."/>
            <person name="Demange N."/>
            <person name="Orjeda G."/>
            <person name="Samain S."/>
            <person name="Cattolico L."/>
            <person name="Pelletier E."/>
            <person name="Couloux A."/>
            <person name="Segurens B."/>
            <person name="Wincker P."/>
            <person name="D'Hont A."/>
            <person name="Scarpelli C."/>
            <person name="Weissenbach J."/>
            <person name="Salanoubat M."/>
            <person name="Quetier F."/>
            <person name="Yu Y."/>
            <person name="Kim H.R."/>
            <person name="Rambo T."/>
            <person name="Currie J."/>
            <person name="Collura K."/>
            <person name="Luo M."/>
            <person name="Yang T."/>
            <person name="Ammiraju J.S.S."/>
            <person name="Engler F."/>
            <person name="Soderlund C."/>
            <person name="Wing R.A."/>
            <person name="Palmer L.E."/>
            <person name="de la Bastide M."/>
            <person name="Spiegel L."/>
            <person name="Nascimento L."/>
            <person name="Zutavern T."/>
            <person name="O'Shaughnessy A."/>
            <person name="Dike S."/>
            <person name="Dedhia N."/>
            <person name="Preston R."/>
            <person name="Balija V."/>
            <person name="McCombie W.R."/>
            <person name="Chow T."/>
            <person name="Chen H."/>
            <person name="Chung M."/>
            <person name="Chen C."/>
            <person name="Shaw J."/>
            <person name="Wu H."/>
            <person name="Hsiao K."/>
            <person name="Chao Y."/>
            <person name="Chu M."/>
            <person name="Cheng C."/>
            <person name="Hour A."/>
            <person name="Lee P."/>
            <person name="Lin S."/>
            <person name="Lin Y."/>
            <person name="Liou J."/>
            <person name="Liu S."/>
            <person name="Hsing Y."/>
            <person name="Raghuvanshi S."/>
            <person name="Mohanty A."/>
            <person name="Bharti A.K."/>
            <person name="Gaur A."/>
            <person name="Gupta V."/>
            <person name="Kumar D."/>
            <person name="Ravi V."/>
            <person name="Vij S."/>
            <person name="Kapur A."/>
            <person name="Khurana P."/>
            <person name="Khurana P."/>
            <person name="Khurana J.P."/>
            <person name="Tyagi A.K."/>
            <person name="Gaikwad K."/>
            <person name="Singh A."/>
            <person name="Dalal V."/>
            <person name="Srivastava S."/>
            <person name="Dixit A."/>
            <person name="Pal A.K."/>
            <person name="Ghazi I.A."/>
            <person name="Yadav M."/>
            <person name="Pandit A."/>
            <person name="Bhargava A."/>
            <person name="Sureshbabu K."/>
            <person name="Batra K."/>
            <person name="Sharma T.R."/>
            <person name="Mohapatra T."/>
            <person name="Singh N.K."/>
            <person name="Messing J."/>
            <person name="Nelson A.B."/>
            <person name="Fuks G."/>
            <person name="Kavchok S."/>
            <person name="Keizer G."/>
            <person name="Linton E."/>
            <person name="Llaca V."/>
            <person name="Song R."/>
            <person name="Tanyolac B."/>
            <person name="Young S."/>
            <person name="Ho-Il K."/>
            <person name="Hahn J.H."/>
            <person name="Sangsakoo G."/>
            <person name="Vanavichit A."/>
            <person name="de Mattos Luiz.A.T."/>
            <person name="Zimmer P.D."/>
            <person name="Malone G."/>
            <person name="Dellagostin O."/>
            <person name="de Oliveira A.C."/>
            <person name="Bevan M."/>
            <person name="Bancroft I."/>
            <person name="Minx P."/>
            <person name="Cordum H."/>
            <person name="Wilson R."/>
            <person name="Cheng Z."/>
            <person name="Jin W."/>
            <person name="Jiang J."/>
            <person name="Leong S.A."/>
            <person name="Iwama H."/>
            <person name="Gojobori T."/>
            <person name="Itoh T."/>
            <person name="Niimura Y."/>
            <person name="Fujii Y."/>
            <person name="Habara T."/>
            <person name="Sakai H."/>
            <person name="Sato Y."/>
            <person name="Wilson G."/>
            <person name="Kumar K."/>
            <person name="McCouch S."/>
            <person name="Juretic N."/>
            <person name="Hoen D."/>
            <person name="Wright S."/>
            <person name="Bruskiewich R."/>
            <person name="Bureau T."/>
            <person name="Miyao A."/>
            <person name="Hirochika H."/>
            <person name="Nishikawa T."/>
            <person name="Kadowaki K."/>
            <person name="Sugiura M."/>
            <person name="Burr B."/>
            <person name="Sasaki T."/>
        </authorList>
    </citation>
    <scope>NUCLEOTIDE SEQUENCE [LARGE SCALE GENOMIC DNA]</scope>
    <source>
        <strain evidence="3">cv. Nipponbare</strain>
    </source>
</reference>
<dbReference type="PaxDb" id="39947-A0A0N7KIS9"/>
<reference evidence="2 3" key="2">
    <citation type="journal article" date="2013" name="Plant Cell Physiol.">
        <title>Rice Annotation Project Database (RAP-DB): an integrative and interactive database for rice genomics.</title>
        <authorList>
            <person name="Sakai H."/>
            <person name="Lee S.S."/>
            <person name="Tanaka T."/>
            <person name="Numa H."/>
            <person name="Kim J."/>
            <person name="Kawahara Y."/>
            <person name="Wakimoto H."/>
            <person name="Yang C.C."/>
            <person name="Iwamoto M."/>
            <person name="Abe T."/>
            <person name="Yamada Y."/>
            <person name="Muto A."/>
            <person name="Inokuchi H."/>
            <person name="Ikemura T."/>
            <person name="Matsumoto T."/>
            <person name="Sasaki T."/>
            <person name="Itoh T."/>
        </authorList>
    </citation>
    <scope>NUCLEOTIDE SEQUENCE [LARGE SCALE GENOMIC DNA]</scope>
    <source>
        <strain evidence="3">cv. Nipponbare</strain>
    </source>
</reference>
<dbReference type="EMBL" id="AP014960">
    <property type="protein sequence ID" value="BAS88465.1"/>
    <property type="molecule type" value="Genomic_DNA"/>
</dbReference>